<dbReference type="Proteomes" id="UP001314903">
    <property type="component" value="Unassembled WGS sequence"/>
</dbReference>
<evidence type="ECO:0000313" key="5">
    <source>
        <dbReference type="Proteomes" id="UP001314903"/>
    </source>
</evidence>
<dbReference type="Gene3D" id="1.20.120.1760">
    <property type="match status" value="1"/>
</dbReference>
<keyword evidence="3" id="KW-0812">Transmembrane</keyword>
<accession>A0ABS4KKU0</accession>
<keyword evidence="3" id="KW-0472">Membrane</keyword>
<dbReference type="EMBL" id="JAGGLI010000028">
    <property type="protein sequence ID" value="MBP2028408.1"/>
    <property type="molecule type" value="Genomic_DNA"/>
</dbReference>
<name>A0ABS4KKU0_9FIRM</name>
<dbReference type="InterPro" id="IPR048254">
    <property type="entry name" value="CDP_ALCOHOL_P_TRANSF_CS"/>
</dbReference>
<dbReference type="RefSeq" id="WP_209661461.1">
    <property type="nucleotide sequence ID" value="NZ_JAGGLI010000028.1"/>
</dbReference>
<feature type="transmembrane region" description="Helical" evidence="3">
    <location>
        <begin position="154"/>
        <end position="183"/>
    </location>
</feature>
<keyword evidence="1 2" id="KW-0808">Transferase</keyword>
<feature type="transmembrane region" description="Helical" evidence="3">
    <location>
        <begin position="21"/>
        <end position="46"/>
    </location>
</feature>
<dbReference type="PROSITE" id="PS00379">
    <property type="entry name" value="CDP_ALCOHOL_P_TRANSF"/>
    <property type="match status" value="1"/>
</dbReference>
<gene>
    <name evidence="4" type="ORF">J2Z35_002209</name>
</gene>
<comment type="similarity">
    <text evidence="2">Belongs to the CDP-alcohol phosphatidyltransferase class-I family.</text>
</comment>
<dbReference type="EC" id="2.7.8.5" evidence="4"/>
<proteinExistence type="inferred from homology"/>
<protein>
    <submittedName>
        <fullName evidence="4">CDP-diacylglycerol--glycerol-3-phosphate 3-phosphatidyltransferase</fullName>
        <ecNumber evidence="4">2.7.8.5</ecNumber>
    </submittedName>
</protein>
<evidence type="ECO:0000313" key="4">
    <source>
        <dbReference type="EMBL" id="MBP2028408.1"/>
    </source>
</evidence>
<dbReference type="InterPro" id="IPR000462">
    <property type="entry name" value="CDP-OH_P_trans"/>
</dbReference>
<dbReference type="InterPro" id="IPR043130">
    <property type="entry name" value="CDP-OH_PTrfase_TM_dom"/>
</dbReference>
<evidence type="ECO:0000256" key="1">
    <source>
        <dbReference type="ARBA" id="ARBA00022679"/>
    </source>
</evidence>
<keyword evidence="3" id="KW-1133">Transmembrane helix</keyword>
<evidence type="ECO:0000256" key="3">
    <source>
        <dbReference type="SAM" id="Phobius"/>
    </source>
</evidence>
<dbReference type="GO" id="GO:0008444">
    <property type="term" value="F:CDP-diacylglycerol-glycerol-3-phosphate 3-phosphatidyltransferase activity"/>
    <property type="evidence" value="ECO:0007669"/>
    <property type="project" value="UniProtKB-EC"/>
</dbReference>
<sequence length="200" mass="21823">MLDTYGRKIADPTINLMGKSLISIGLSPNNVTVISFMIGLSASVAYLTGQEVLAVILLWISGALDAVDGAMARKMNATSLFGCLMDVTFDRLVEIGLIISMFLINPEAGLPLILLCSSIIFSMTVFLTVGALSANNGVKSFRYQAGLAERTEGFLLFTLMILFKSHIVLFAYIFSMIVCYTAIQRMVEAKKIFKLIDAKK</sequence>
<evidence type="ECO:0000256" key="2">
    <source>
        <dbReference type="RuleBase" id="RU003750"/>
    </source>
</evidence>
<comment type="caution">
    <text evidence="4">The sequence shown here is derived from an EMBL/GenBank/DDBJ whole genome shotgun (WGS) entry which is preliminary data.</text>
</comment>
<dbReference type="Pfam" id="PF01066">
    <property type="entry name" value="CDP-OH_P_transf"/>
    <property type="match status" value="1"/>
</dbReference>
<keyword evidence="5" id="KW-1185">Reference proteome</keyword>
<feature type="transmembrane region" description="Helical" evidence="3">
    <location>
        <begin position="110"/>
        <end position="133"/>
    </location>
</feature>
<organism evidence="4 5">
    <name type="scientific">Acetoanaerobium pronyense</name>
    <dbReference type="NCBI Taxonomy" id="1482736"/>
    <lineage>
        <taxon>Bacteria</taxon>
        <taxon>Bacillati</taxon>
        <taxon>Bacillota</taxon>
        <taxon>Clostridia</taxon>
        <taxon>Peptostreptococcales</taxon>
        <taxon>Filifactoraceae</taxon>
        <taxon>Acetoanaerobium</taxon>
    </lineage>
</organism>
<feature type="transmembrane region" description="Helical" evidence="3">
    <location>
        <begin position="52"/>
        <end position="71"/>
    </location>
</feature>
<reference evidence="4 5" key="1">
    <citation type="submission" date="2021-03" db="EMBL/GenBank/DDBJ databases">
        <title>Genomic Encyclopedia of Type Strains, Phase IV (KMG-IV): sequencing the most valuable type-strain genomes for metagenomic binning, comparative biology and taxonomic classification.</title>
        <authorList>
            <person name="Goeker M."/>
        </authorList>
    </citation>
    <scope>NUCLEOTIDE SEQUENCE [LARGE SCALE GENOMIC DNA]</scope>
    <source>
        <strain evidence="4 5">DSM 27512</strain>
    </source>
</reference>